<dbReference type="RefSeq" id="WP_012646105.1">
    <property type="nucleotide sequence ID" value="NC_011979.1"/>
</dbReference>
<evidence type="ECO:0000256" key="2">
    <source>
        <dbReference type="ARBA" id="ARBA00004196"/>
    </source>
</evidence>
<dbReference type="eggNOG" id="ENOG503384B">
    <property type="taxonomic scope" value="Bacteria"/>
</dbReference>
<dbReference type="OrthoDB" id="9814800at2"/>
<dbReference type="SUPFAM" id="SSF48695">
    <property type="entry name" value="Multiheme cytochromes"/>
    <property type="match status" value="1"/>
</dbReference>
<evidence type="ECO:0000256" key="5">
    <source>
        <dbReference type="ARBA" id="ARBA00022723"/>
    </source>
</evidence>
<evidence type="ECO:0000256" key="3">
    <source>
        <dbReference type="ARBA" id="ARBA00022448"/>
    </source>
</evidence>
<sequence>MKNHVWRPLYVALCIVALILIVRVVAVPKDFGVHDRGYMYGWYRLGNEKEWRNFKVKYKTSAYCMSCHSDIYEDLQRSPHARIMCEDCHGPALGHPDDPPTLTINRERKLCLRCHSYLPYKTSGRGKIRGVDPDTHNPEAECVLCHYPHNPVKEGSK</sequence>
<dbReference type="InterPro" id="IPR036280">
    <property type="entry name" value="Multihaem_cyt_sf"/>
</dbReference>
<evidence type="ECO:0000256" key="1">
    <source>
        <dbReference type="ARBA" id="ARBA00001926"/>
    </source>
</evidence>
<keyword evidence="10" id="KW-1185">Reference proteome</keyword>
<evidence type="ECO:0000313" key="10">
    <source>
        <dbReference type="Proteomes" id="UP000007721"/>
    </source>
</evidence>
<comment type="cofactor">
    <cofactor evidence="1">
        <name>heme c</name>
        <dbReference type="ChEBI" id="CHEBI:61717"/>
    </cofactor>
</comment>
<evidence type="ECO:0000256" key="6">
    <source>
        <dbReference type="ARBA" id="ARBA00022982"/>
    </source>
</evidence>
<gene>
    <name evidence="9" type="primary">cbcS</name>
    <name evidence="9" type="ordered locus">Geob_1015</name>
</gene>
<dbReference type="GO" id="GO:0046872">
    <property type="term" value="F:metal ion binding"/>
    <property type="evidence" value="ECO:0007669"/>
    <property type="project" value="UniProtKB-KW"/>
</dbReference>
<dbReference type="GO" id="GO:0030313">
    <property type="term" value="C:cell envelope"/>
    <property type="evidence" value="ECO:0007669"/>
    <property type="project" value="UniProtKB-SubCell"/>
</dbReference>
<dbReference type="AlphaFoldDB" id="B9M2J7"/>
<keyword evidence="3" id="KW-0813">Transport</keyword>
<comment type="subcellular location">
    <subcellularLocation>
        <location evidence="2">Cell envelope</location>
    </subcellularLocation>
</comment>
<accession>B9M2J7</accession>
<evidence type="ECO:0000256" key="7">
    <source>
        <dbReference type="ARBA" id="ARBA00023004"/>
    </source>
</evidence>
<reference evidence="9 10" key="1">
    <citation type="submission" date="2009-01" db="EMBL/GenBank/DDBJ databases">
        <title>Complete sequence of Geobacter sp. FRC-32.</title>
        <authorList>
            <consortium name="US DOE Joint Genome Institute"/>
            <person name="Lucas S."/>
            <person name="Copeland A."/>
            <person name="Lapidus A."/>
            <person name="Glavina del Rio T."/>
            <person name="Dalin E."/>
            <person name="Tice H."/>
            <person name="Bruce D."/>
            <person name="Goodwin L."/>
            <person name="Pitluck S."/>
            <person name="Saunders E."/>
            <person name="Brettin T."/>
            <person name="Detter J.C."/>
            <person name="Han C."/>
            <person name="Larimer F."/>
            <person name="Land M."/>
            <person name="Hauser L."/>
            <person name="Kyrpides N."/>
            <person name="Ovchinnikova G."/>
            <person name="Kostka J."/>
            <person name="Richardson P."/>
        </authorList>
    </citation>
    <scope>NUCLEOTIDE SEQUENCE [LARGE SCALE GENOMIC DNA]</scope>
    <source>
        <strain evidence="10">DSM 22248 / JCM 15807 / FRC-32</strain>
    </source>
</reference>
<keyword evidence="6" id="KW-0249">Electron transport</keyword>
<dbReference type="Proteomes" id="UP000007721">
    <property type="component" value="Chromosome"/>
</dbReference>
<evidence type="ECO:0000313" key="9">
    <source>
        <dbReference type="EMBL" id="ACM19376.1"/>
    </source>
</evidence>
<dbReference type="HOGENOM" id="CLU_143263_0_0_7"/>
<name>B9M2J7_GEODF</name>
<dbReference type="Gene3D" id="1.10.287.3080">
    <property type="match status" value="1"/>
</dbReference>
<protein>
    <submittedName>
        <fullName evidence="9">Menaquinol oxidoreductase complex Cbc4, cytochrome c subunit, putative, 4 heme-binding sites</fullName>
    </submittedName>
</protein>
<dbReference type="EMBL" id="CP001390">
    <property type="protein sequence ID" value="ACM19376.1"/>
    <property type="molecule type" value="Genomic_DNA"/>
</dbReference>
<dbReference type="STRING" id="316067.Geob_1015"/>
<keyword evidence="7" id="KW-0408">Iron</keyword>
<evidence type="ECO:0000259" key="8">
    <source>
        <dbReference type="Pfam" id="PF14537"/>
    </source>
</evidence>
<proteinExistence type="predicted"/>
<organism evidence="9 10">
    <name type="scientific">Geotalea daltonii (strain DSM 22248 / JCM 15807 / FRC-32)</name>
    <name type="common">Geobacter daltonii</name>
    <dbReference type="NCBI Taxonomy" id="316067"/>
    <lineage>
        <taxon>Bacteria</taxon>
        <taxon>Pseudomonadati</taxon>
        <taxon>Thermodesulfobacteriota</taxon>
        <taxon>Desulfuromonadia</taxon>
        <taxon>Geobacterales</taxon>
        <taxon>Geobacteraceae</taxon>
        <taxon>Geotalea</taxon>
    </lineage>
</organism>
<dbReference type="KEGG" id="geo:Geob_1015"/>
<keyword evidence="4" id="KW-0349">Heme</keyword>
<dbReference type="Pfam" id="PF14537">
    <property type="entry name" value="Cytochrom_c3_2"/>
    <property type="match status" value="1"/>
</dbReference>
<feature type="domain" description="Tetrahaem cytochrome" evidence="8">
    <location>
        <begin position="82"/>
        <end position="151"/>
    </location>
</feature>
<keyword evidence="5" id="KW-0479">Metal-binding</keyword>
<evidence type="ECO:0000256" key="4">
    <source>
        <dbReference type="ARBA" id="ARBA00022617"/>
    </source>
</evidence>
<dbReference type="InterPro" id="IPR012286">
    <property type="entry name" value="Tetrahaem_cytochrome"/>
</dbReference>